<dbReference type="AlphaFoldDB" id="A0ABD7LCE9"/>
<evidence type="ECO:0000313" key="3">
    <source>
        <dbReference type="Proteomes" id="UP000196218"/>
    </source>
</evidence>
<proteinExistence type="predicted"/>
<gene>
    <name evidence="2" type="ORF">UA18_05548</name>
</gene>
<organism evidence="2 3">
    <name type="scientific">Burkholderia multivorans</name>
    <dbReference type="NCBI Taxonomy" id="87883"/>
    <lineage>
        <taxon>Bacteria</taxon>
        <taxon>Pseudomonadati</taxon>
        <taxon>Pseudomonadota</taxon>
        <taxon>Betaproteobacteria</taxon>
        <taxon>Burkholderiales</taxon>
        <taxon>Burkholderiaceae</taxon>
        <taxon>Burkholderia</taxon>
        <taxon>Burkholderia cepacia complex</taxon>
    </lineage>
</organism>
<feature type="compositionally biased region" description="Basic residues" evidence="1">
    <location>
        <begin position="105"/>
        <end position="116"/>
    </location>
</feature>
<dbReference type="InterPro" id="IPR036038">
    <property type="entry name" value="Aminotransferase-like"/>
</dbReference>
<dbReference type="Proteomes" id="UP000196218">
    <property type="component" value="Unassembled WGS sequence"/>
</dbReference>
<name>A0ABD7LCE9_9BURK</name>
<evidence type="ECO:0000313" key="2">
    <source>
        <dbReference type="EMBL" id="SAK02359.1"/>
    </source>
</evidence>
<dbReference type="InterPro" id="IPR043131">
    <property type="entry name" value="BCAT-like_N"/>
</dbReference>
<evidence type="ECO:0000256" key="1">
    <source>
        <dbReference type="SAM" id="MobiDB-lite"/>
    </source>
</evidence>
<keyword evidence="2" id="KW-0032">Aminotransferase</keyword>
<reference evidence="2 3" key="1">
    <citation type="submission" date="2016-04" db="EMBL/GenBank/DDBJ databases">
        <authorList>
            <person name="Peeters C."/>
        </authorList>
    </citation>
    <scope>NUCLEOTIDE SEQUENCE [LARGE SCALE GENOMIC DNA]</scope>
    <source>
        <strain evidence="2">LMG 29311</strain>
    </source>
</reference>
<accession>A0ABD7LCE9</accession>
<sequence>MRYGLSVFEGMRAYLTHDGRLQPFRMGAHLERLRQSAHAHAAGPQHRPDPGDRRAPGRGERRTRGLLHPAEHPRDRSGRHGFDARVGADGRRQAPWGARNGLPRISRRRSRSRAGARRGTMCFRRRRSAFGRADGRYCAQPPPACRHRPSHRIFLEARSGGSGNDCFDASALRRSDDQACRRSCDCNRRPVEPDVTLIAERIQRQKSIRAILARGDWLTARQINLLQAAPPSNEVQPASEWKRRGDIFSVFFGGKNTLLATSSMRVANHYRSSRRSSMR</sequence>
<dbReference type="EMBL" id="FKJW01000005">
    <property type="protein sequence ID" value="SAK02359.1"/>
    <property type="molecule type" value="Genomic_DNA"/>
</dbReference>
<comment type="caution">
    <text evidence="2">The sequence shown here is derived from an EMBL/GenBank/DDBJ whole genome shotgun (WGS) entry which is preliminary data.</text>
</comment>
<keyword evidence="2" id="KW-0808">Transferase</keyword>
<dbReference type="SUPFAM" id="SSF56752">
    <property type="entry name" value="D-aminoacid aminotransferase-like PLP-dependent enzymes"/>
    <property type="match status" value="1"/>
</dbReference>
<protein>
    <submittedName>
        <fullName evidence="2">Branched-chain amino acid aminotransferase</fullName>
    </submittedName>
</protein>
<feature type="compositionally biased region" description="Basic and acidic residues" evidence="1">
    <location>
        <begin position="46"/>
        <end position="92"/>
    </location>
</feature>
<dbReference type="GO" id="GO:0008483">
    <property type="term" value="F:transaminase activity"/>
    <property type="evidence" value="ECO:0007669"/>
    <property type="project" value="UniProtKB-KW"/>
</dbReference>
<feature type="region of interest" description="Disordered" evidence="1">
    <location>
        <begin position="35"/>
        <end position="118"/>
    </location>
</feature>
<dbReference type="Gene3D" id="3.30.470.10">
    <property type="match status" value="1"/>
</dbReference>